<dbReference type="Gene3D" id="2.40.10.370">
    <property type="entry name" value="Protein of unknown function DUF3599"/>
    <property type="match status" value="1"/>
</dbReference>
<name>A0A0D1L1J0_BACIU</name>
<evidence type="ECO:0000313" key="1">
    <source>
        <dbReference type="EMBL" id="KIU12227.1"/>
    </source>
</evidence>
<accession>A0A0D1L1J0</accession>
<reference evidence="1 3" key="1">
    <citation type="submission" date="2014-12" db="EMBL/GenBank/DDBJ databases">
        <title>Comparative genome analysis of Bacillus coagulans HM-08, Clostridium butyricum HM-68, Bacillus subtilis HM-66 and Bacillus licheniformis BL-09.</title>
        <authorList>
            <person name="Zhang H."/>
        </authorList>
    </citation>
    <scope>NUCLEOTIDE SEQUENCE [LARGE SCALE GENOMIC DNA]</scope>
    <source>
        <strain evidence="1 3">HM-66</strain>
    </source>
</reference>
<protein>
    <submittedName>
        <fullName evidence="2">YqbH/XkdH family protein</fullName>
    </submittedName>
</protein>
<dbReference type="Proteomes" id="UP000032247">
    <property type="component" value="Unassembled WGS sequence"/>
</dbReference>
<sequence>MSYKQMLIHRCDIYHEAAQAPSAGRFGIPADRLQPVISYPDTPDEQDVLCYFTEKTQQLIQEEPDQTVYHSFLVHFPLSADIRVNDKIIWENHKYILKLPKRIRHHHWEVVAVRDESL</sequence>
<evidence type="ECO:0000313" key="3">
    <source>
        <dbReference type="Proteomes" id="UP000032247"/>
    </source>
</evidence>
<dbReference type="EMBL" id="JXBC01000002">
    <property type="protein sequence ID" value="KIU12227.1"/>
    <property type="molecule type" value="Genomic_DNA"/>
</dbReference>
<proteinExistence type="predicted"/>
<dbReference type="EMBL" id="CP120576">
    <property type="protein sequence ID" value="WEY84108.1"/>
    <property type="molecule type" value="Genomic_DNA"/>
</dbReference>
<dbReference type="InterPro" id="IPR024556">
    <property type="entry name" value="DUF3599"/>
</dbReference>
<organism evidence="1 3">
    <name type="scientific">Bacillus subtilis</name>
    <dbReference type="NCBI Taxonomy" id="1423"/>
    <lineage>
        <taxon>Bacteria</taxon>
        <taxon>Bacillati</taxon>
        <taxon>Bacillota</taxon>
        <taxon>Bacilli</taxon>
        <taxon>Bacillales</taxon>
        <taxon>Bacillaceae</taxon>
        <taxon>Bacillus</taxon>
    </lineage>
</organism>
<dbReference type="InterPro" id="IPR038667">
    <property type="entry name" value="XkdH-like_sf"/>
</dbReference>
<dbReference type="Proteomes" id="UP001214898">
    <property type="component" value="Chromosome"/>
</dbReference>
<dbReference type="Pfam" id="PF12206">
    <property type="entry name" value="DUF3599"/>
    <property type="match status" value="1"/>
</dbReference>
<dbReference type="STRING" id="483913.AN935_06555"/>
<evidence type="ECO:0000313" key="2">
    <source>
        <dbReference type="EMBL" id="WEY84108.1"/>
    </source>
</evidence>
<dbReference type="RefSeq" id="WP_043857335.1">
    <property type="nucleotide sequence ID" value="NZ_CP028201.1"/>
</dbReference>
<dbReference type="AlphaFoldDB" id="A0A0D1L1J0"/>
<gene>
    <name evidence="2" type="primary">xkdH</name>
    <name evidence="2" type="ORF">P5633_17470</name>
    <name evidence="1" type="ORF">SC09_Contig19orf00638</name>
</gene>
<dbReference type="PATRIC" id="fig|1423.173.peg.1110"/>
<reference evidence="2" key="2">
    <citation type="submission" date="2023-03" db="EMBL/GenBank/DDBJ databases">
        <title>Complete genome sequences of 52 Bacillus and Priestia strains isolated from West-African fermentations and 26 reference strains from the DSMZ collection.</title>
        <authorList>
            <person name="Wiedenbein E.S."/>
            <person name="Canoy T.S."/>
            <person name="Hui Y."/>
            <person name="Parkouda C."/>
            <person name="Dawende C."/>
            <person name="Ametefe E."/>
            <person name="Jespersen L."/>
            <person name="Nielsen D.S."/>
        </authorList>
    </citation>
    <scope>NUCLEOTIDE SEQUENCE</scope>
    <source>
        <strain evidence="2">PRO56</strain>
    </source>
</reference>